<keyword evidence="2" id="KW-1185">Reference proteome</keyword>
<proteinExistence type="predicted"/>
<dbReference type="InterPro" id="IPR014338">
    <property type="entry name" value="CHP02996_rpt-companion-dom"/>
</dbReference>
<name>A6GBY5_9BACT</name>
<dbReference type="RefSeq" id="WP_006974226.1">
    <property type="nucleotide sequence ID" value="NZ_ABCS01000061.1"/>
</dbReference>
<dbReference type="AlphaFoldDB" id="A6GBY5"/>
<dbReference type="Proteomes" id="UP000005801">
    <property type="component" value="Unassembled WGS sequence"/>
</dbReference>
<evidence type="ECO:0000313" key="2">
    <source>
        <dbReference type="Proteomes" id="UP000005801"/>
    </source>
</evidence>
<dbReference type="NCBIfam" id="TIGR02996">
    <property type="entry name" value="rpt_mate_G_obs"/>
    <property type="match status" value="1"/>
</dbReference>
<dbReference type="EMBL" id="ABCS01000061">
    <property type="protein sequence ID" value="EDM76658.1"/>
    <property type="molecule type" value="Genomic_DNA"/>
</dbReference>
<evidence type="ECO:0000313" key="1">
    <source>
        <dbReference type="EMBL" id="EDM76658.1"/>
    </source>
</evidence>
<organism evidence="1 2">
    <name type="scientific">Plesiocystis pacifica SIR-1</name>
    <dbReference type="NCBI Taxonomy" id="391625"/>
    <lineage>
        <taxon>Bacteria</taxon>
        <taxon>Pseudomonadati</taxon>
        <taxon>Myxococcota</taxon>
        <taxon>Polyangia</taxon>
        <taxon>Nannocystales</taxon>
        <taxon>Nannocystaceae</taxon>
        <taxon>Plesiocystis</taxon>
    </lineage>
</organism>
<sequence>MESYRIRIVSAEAAPTTIEVVREFMGVGLRRAREVVQTNGVLLEYATAAEARRIVARFAEIDVQIEVEPTSRPRFAYAPEHAERGDQRIARLRVDGRDVAVDEGQLGRWEVDSLDAHLASLAKGRGQTHGSEDAARAHGSLVEAGWRREGLDLADSEIAIVEACSAREPALEDALREHPEDAQAHLVYGDWLQRQGDVRGQLVALQCEAARDPEGPSAAAEQALRREHASHLFGPLSTVAERVIESWSRGFVDAAFVGAESWSRATGGPLEVLDALLRLPVCARLQSLGLTKALAEHPELPATLMASPVAAQLRHLELGDRPDHPRQGARRLPEDRQATWEALWPHLSGLEQLTVRGYHPGLERMGRTALTRLELHLGRVTGSRPWSTDSPWLRADFSALEVLSLHLSGRSITAAMAQALFIRVPPVVPTLEVHLNHPEAELGGMIDAFLLHTGLDASVRTLDLRGAPFARDLHRAIPSVPEILYAAEPE</sequence>
<dbReference type="OrthoDB" id="9804020at2"/>
<accession>A6GBY5</accession>
<reference evidence="1 2" key="1">
    <citation type="submission" date="2007-06" db="EMBL/GenBank/DDBJ databases">
        <authorList>
            <person name="Shimkets L."/>
            <person name="Ferriera S."/>
            <person name="Johnson J."/>
            <person name="Kravitz S."/>
            <person name="Beeson K."/>
            <person name="Sutton G."/>
            <person name="Rogers Y.-H."/>
            <person name="Friedman R."/>
            <person name="Frazier M."/>
            <person name="Venter J.C."/>
        </authorList>
    </citation>
    <scope>NUCLEOTIDE SEQUENCE [LARGE SCALE GENOMIC DNA]</scope>
    <source>
        <strain evidence="1 2">SIR-1</strain>
    </source>
</reference>
<comment type="caution">
    <text evidence="1">The sequence shown here is derived from an EMBL/GenBank/DDBJ whole genome shotgun (WGS) entry which is preliminary data.</text>
</comment>
<protein>
    <submittedName>
        <fullName evidence="1">WGR domain protein</fullName>
    </submittedName>
</protein>
<gene>
    <name evidence="1" type="ORF">PPSIR1_18352</name>
</gene>